<name>A0A9X3F6F3_9BACT</name>
<dbReference type="InterPro" id="IPR050696">
    <property type="entry name" value="FtsA/MreB"/>
</dbReference>
<proteinExistence type="inferred from homology"/>
<dbReference type="Gene3D" id="3.30.1490.110">
    <property type="match status" value="1"/>
</dbReference>
<feature type="domain" description="SHS2" evidence="6">
    <location>
        <begin position="8"/>
        <end position="193"/>
    </location>
</feature>
<keyword evidence="8" id="KW-1185">Reference proteome</keyword>
<dbReference type="GO" id="GO:0009898">
    <property type="term" value="C:cytoplasmic side of plasma membrane"/>
    <property type="evidence" value="ECO:0007669"/>
    <property type="project" value="UniProtKB-UniRule"/>
</dbReference>
<dbReference type="EMBL" id="JAPNKE010000002">
    <property type="protein sequence ID" value="MCY1012498.1"/>
    <property type="molecule type" value="Genomic_DNA"/>
</dbReference>
<dbReference type="GO" id="GO:0032153">
    <property type="term" value="C:cell division site"/>
    <property type="evidence" value="ECO:0007669"/>
    <property type="project" value="UniProtKB-UniRule"/>
</dbReference>
<dbReference type="GO" id="GO:0043093">
    <property type="term" value="P:FtsZ-dependent cytokinesis"/>
    <property type="evidence" value="ECO:0007669"/>
    <property type="project" value="UniProtKB-UniRule"/>
</dbReference>
<dbReference type="SMART" id="SM00842">
    <property type="entry name" value="FtsA"/>
    <property type="match status" value="1"/>
</dbReference>
<comment type="function">
    <text evidence="5">Cell division protein that is involved in the assembly of the Z ring. May serve as a membrane anchor for the Z ring.</text>
</comment>
<evidence type="ECO:0000256" key="4">
    <source>
        <dbReference type="ARBA" id="ARBA00023306"/>
    </source>
</evidence>
<dbReference type="AlphaFoldDB" id="A0A9X3F6F3"/>
<dbReference type="InterPro" id="IPR003494">
    <property type="entry name" value="SHS2_FtsA"/>
</dbReference>
<protein>
    <recommendedName>
        <fullName evidence="5">Cell division protein FtsA</fullName>
    </recommendedName>
</protein>
<comment type="similarity">
    <text evidence="5">Belongs to the FtsA/MreB family.</text>
</comment>
<evidence type="ECO:0000256" key="5">
    <source>
        <dbReference type="HAMAP-Rule" id="MF_02033"/>
    </source>
</evidence>
<accession>A0A9X3F6F3</accession>
<reference evidence="7" key="1">
    <citation type="submission" date="2022-11" db="EMBL/GenBank/DDBJ databases">
        <title>Minimal conservation of predation-associated metabolite biosynthetic gene clusters underscores biosynthetic potential of Myxococcota including descriptions for ten novel species: Archangium lansinium sp. nov., Myxococcus landrumus sp. nov., Nannocystis bai.</title>
        <authorList>
            <person name="Ahearne A."/>
            <person name="Stevens C."/>
            <person name="Phillips K."/>
        </authorList>
    </citation>
    <scope>NUCLEOTIDE SEQUENCE</scope>
    <source>
        <strain evidence="7">Na p29</strain>
    </source>
</reference>
<dbReference type="HAMAP" id="MF_02033">
    <property type="entry name" value="FtsA"/>
    <property type="match status" value="1"/>
</dbReference>
<dbReference type="NCBIfam" id="TIGR01174">
    <property type="entry name" value="ftsA"/>
    <property type="match status" value="1"/>
</dbReference>
<evidence type="ECO:0000259" key="6">
    <source>
        <dbReference type="SMART" id="SM00842"/>
    </source>
</evidence>
<keyword evidence="4 5" id="KW-0131">Cell cycle</keyword>
<organism evidence="7 8">
    <name type="scientific">Nannocystis pusilla</name>
    <dbReference type="NCBI Taxonomy" id="889268"/>
    <lineage>
        <taxon>Bacteria</taxon>
        <taxon>Pseudomonadati</taxon>
        <taxon>Myxococcota</taxon>
        <taxon>Polyangia</taxon>
        <taxon>Nannocystales</taxon>
        <taxon>Nannocystaceae</taxon>
        <taxon>Nannocystis</taxon>
    </lineage>
</organism>
<comment type="subunit">
    <text evidence="5">Self-interacts. Interacts with FtsZ.</text>
</comment>
<evidence type="ECO:0000313" key="7">
    <source>
        <dbReference type="EMBL" id="MCY1012498.1"/>
    </source>
</evidence>
<evidence type="ECO:0000313" key="8">
    <source>
        <dbReference type="Proteomes" id="UP001150924"/>
    </source>
</evidence>
<keyword evidence="3 5" id="KW-0472">Membrane</keyword>
<evidence type="ECO:0000256" key="2">
    <source>
        <dbReference type="ARBA" id="ARBA00022618"/>
    </source>
</evidence>
<dbReference type="Proteomes" id="UP001150924">
    <property type="component" value="Unassembled WGS sequence"/>
</dbReference>
<evidence type="ECO:0000256" key="3">
    <source>
        <dbReference type="ARBA" id="ARBA00023136"/>
    </source>
</evidence>
<dbReference type="PANTHER" id="PTHR32432">
    <property type="entry name" value="CELL DIVISION PROTEIN FTSA-RELATED"/>
    <property type="match status" value="1"/>
</dbReference>
<comment type="caution">
    <text evidence="7">The sequence shown here is derived from an EMBL/GenBank/DDBJ whole genome shotgun (WGS) entry which is preliminary data.</text>
</comment>
<keyword evidence="1 5" id="KW-1003">Cell membrane</keyword>
<dbReference type="CDD" id="cd24048">
    <property type="entry name" value="ASKHA_NBD_FtsA"/>
    <property type="match status" value="1"/>
</dbReference>
<dbReference type="SUPFAM" id="SSF53067">
    <property type="entry name" value="Actin-like ATPase domain"/>
    <property type="match status" value="2"/>
</dbReference>
<dbReference type="InterPro" id="IPR020823">
    <property type="entry name" value="Cell_div_FtsA"/>
</dbReference>
<dbReference type="Pfam" id="PF02491">
    <property type="entry name" value="SHS2_FTSA"/>
    <property type="match status" value="1"/>
</dbReference>
<gene>
    <name evidence="5 7" type="primary">ftsA</name>
    <name evidence="7" type="ORF">OV079_44605</name>
</gene>
<evidence type="ECO:0000256" key="1">
    <source>
        <dbReference type="ARBA" id="ARBA00022475"/>
    </source>
</evidence>
<keyword evidence="2 5" id="KW-0132">Cell division</keyword>
<sequence length="292" mass="30537">MAEVGEVIVGLDIGTTKVAAIIGEVTENGIDIIGVGTCPSEGLRQGVVVNIEATTNSIAQAVQEAEQMAAVEVQSVFVGIAGGHIRGFSSLGQVSMRNREVTEADVARVLEQAKAVNIPLDRQIIHTLPLEYMIDGQGQIKDPIGMSGVRMEARAHVITAATTSVQNIIKCCNRAGLDVVEVVLQPLASAISVLHEDERELGVVLIDIGGGTTDLTIYSEGTNVFTSVIVMGGHRITQDVAHGLHTSVAEAEAIKRRHGCALVSMIEGDAVVEVAGVGPRPPRAFPAASSAR</sequence>
<comment type="subcellular location">
    <subcellularLocation>
        <location evidence="5">Cell membrane</location>
        <topology evidence="5">Peripheral membrane protein</topology>
        <orientation evidence="5">Cytoplasmic side</orientation>
    </subcellularLocation>
    <text evidence="5">Localizes to the Z ring in an FtsZ-dependent manner. Targeted to the membrane through a conserved C-terminal amphipathic helix.</text>
</comment>
<dbReference type="PANTHER" id="PTHR32432:SF4">
    <property type="entry name" value="CELL DIVISION PROTEIN FTSA"/>
    <property type="match status" value="1"/>
</dbReference>
<dbReference type="Pfam" id="PF14450">
    <property type="entry name" value="FtsA"/>
    <property type="match status" value="2"/>
</dbReference>
<dbReference type="Gene3D" id="3.30.420.40">
    <property type="match status" value="2"/>
</dbReference>
<dbReference type="InterPro" id="IPR043129">
    <property type="entry name" value="ATPase_NBD"/>
</dbReference>